<feature type="compositionally biased region" description="Low complexity" evidence="1">
    <location>
        <begin position="49"/>
        <end position="63"/>
    </location>
</feature>
<dbReference type="InterPro" id="IPR002156">
    <property type="entry name" value="RNaseH_domain"/>
</dbReference>
<dbReference type="Pfam" id="PF13456">
    <property type="entry name" value="RVT_3"/>
    <property type="match status" value="1"/>
</dbReference>
<evidence type="ECO:0000259" key="2">
    <source>
        <dbReference type="PROSITE" id="PS50878"/>
    </source>
</evidence>
<dbReference type="SUPFAM" id="SSF56672">
    <property type="entry name" value="DNA/RNA polymerases"/>
    <property type="match status" value="1"/>
</dbReference>
<protein>
    <recommendedName>
        <fullName evidence="2">Reverse transcriptase domain-containing protein</fullName>
    </recommendedName>
</protein>
<dbReference type="InterPro" id="IPR000477">
    <property type="entry name" value="RT_dom"/>
</dbReference>
<dbReference type="EMBL" id="HBFB01013272">
    <property type="protein sequence ID" value="CAD8676497.1"/>
    <property type="molecule type" value="Transcribed_RNA"/>
</dbReference>
<dbReference type="GO" id="GO:0004523">
    <property type="term" value="F:RNA-DNA hybrid ribonuclease activity"/>
    <property type="evidence" value="ECO:0007669"/>
    <property type="project" value="InterPro"/>
</dbReference>
<dbReference type="PANTHER" id="PTHR33050">
    <property type="entry name" value="REVERSE TRANSCRIPTASE DOMAIN-CONTAINING PROTEIN"/>
    <property type="match status" value="1"/>
</dbReference>
<gene>
    <name evidence="3" type="ORF">CLEI1391_LOCUS7478</name>
</gene>
<dbReference type="PROSITE" id="PS50878">
    <property type="entry name" value="RT_POL"/>
    <property type="match status" value="1"/>
</dbReference>
<reference evidence="3" key="1">
    <citation type="submission" date="2021-01" db="EMBL/GenBank/DDBJ databases">
        <authorList>
            <person name="Corre E."/>
            <person name="Pelletier E."/>
            <person name="Niang G."/>
            <person name="Scheremetjew M."/>
            <person name="Finn R."/>
            <person name="Kale V."/>
            <person name="Holt S."/>
            <person name="Cochrane G."/>
            <person name="Meng A."/>
            <person name="Brown T."/>
            <person name="Cohen L."/>
        </authorList>
    </citation>
    <scope>NUCLEOTIDE SEQUENCE</scope>
    <source>
        <strain evidence="3">SAG 11-49</strain>
    </source>
</reference>
<dbReference type="Pfam" id="PF05869">
    <property type="entry name" value="Dam"/>
    <property type="match status" value="1"/>
</dbReference>
<dbReference type="Gene3D" id="3.10.10.10">
    <property type="entry name" value="HIV Type 1 Reverse Transcriptase, subunit A, domain 1"/>
    <property type="match status" value="1"/>
</dbReference>
<evidence type="ECO:0000256" key="1">
    <source>
        <dbReference type="SAM" id="MobiDB-lite"/>
    </source>
</evidence>
<dbReference type="Gene3D" id="3.30.420.10">
    <property type="entry name" value="Ribonuclease H-like superfamily/Ribonuclease H"/>
    <property type="match status" value="1"/>
</dbReference>
<dbReference type="InterPro" id="IPR008593">
    <property type="entry name" value="Dam_MeTrfase"/>
</dbReference>
<dbReference type="InterPro" id="IPR043502">
    <property type="entry name" value="DNA/RNA_pol_sf"/>
</dbReference>
<dbReference type="Pfam" id="PF00078">
    <property type="entry name" value="RVT_1"/>
    <property type="match status" value="1"/>
</dbReference>
<dbReference type="GO" id="GO:0003677">
    <property type="term" value="F:DNA binding"/>
    <property type="evidence" value="ECO:0007669"/>
    <property type="project" value="InterPro"/>
</dbReference>
<dbReference type="CDD" id="cd09275">
    <property type="entry name" value="RNase_HI_RT_DIRS1"/>
    <property type="match status" value="1"/>
</dbReference>
<dbReference type="InterPro" id="IPR036397">
    <property type="entry name" value="RNaseH_sf"/>
</dbReference>
<feature type="domain" description="Reverse transcriptase" evidence="2">
    <location>
        <begin position="213"/>
        <end position="396"/>
    </location>
</feature>
<accession>A0A7S0RGH3</accession>
<dbReference type="InterPro" id="IPR052055">
    <property type="entry name" value="Hepadnavirus_pol/RT"/>
</dbReference>
<organism evidence="3">
    <name type="scientific">Chlamydomonas leiostraca</name>
    <dbReference type="NCBI Taxonomy" id="1034604"/>
    <lineage>
        <taxon>Eukaryota</taxon>
        <taxon>Viridiplantae</taxon>
        <taxon>Chlorophyta</taxon>
        <taxon>core chlorophytes</taxon>
        <taxon>Chlorophyceae</taxon>
        <taxon>CS clade</taxon>
        <taxon>Chlamydomonadales</taxon>
        <taxon>Chlamydomonadaceae</taxon>
        <taxon>Chlamydomonas</taxon>
    </lineage>
</organism>
<feature type="region of interest" description="Disordered" evidence="1">
    <location>
        <begin position="1"/>
        <end position="115"/>
    </location>
</feature>
<dbReference type="CDD" id="cd03714">
    <property type="entry name" value="RT_DIRS1"/>
    <property type="match status" value="1"/>
</dbReference>
<dbReference type="InterPro" id="IPR043128">
    <property type="entry name" value="Rev_trsase/Diguanyl_cyclase"/>
</dbReference>
<dbReference type="PANTHER" id="PTHR33050:SF7">
    <property type="entry name" value="RIBONUCLEASE H"/>
    <property type="match status" value="1"/>
</dbReference>
<dbReference type="GO" id="GO:0009307">
    <property type="term" value="P:DNA restriction-modification system"/>
    <property type="evidence" value="ECO:0007669"/>
    <property type="project" value="InterPro"/>
</dbReference>
<sequence>MAQPQGKWKVALDSPPGRAEPEIKSFVPDAKRVKPTIVTAAQSSLTSRVQTQNSSASTSSQVARHNQPATAPSANPQPSTLALPSTRQLVPSAKEQVDARRARSTQSQLLPPIGEHAPDISALPWEAEGDSTVTGAKAPPTKVFGRLKSCAEKWVALGTPKMVMKWITLGFVLLWINGAPPPTMLHANHPSAMREHAFVCKAVQDLLMSGAAIPWYGPPGTRPHCVCALGAVPKKGSAKFRLICDLSPVNDYLVTPHFKYEGLDVICDVLQPEDWCFTMDLSSGYHHLDIHADYMTFLGFQWEGQFYVFRSLPFGLATAPWAFTKLTRVLVHHWRRQGIRCSGYVDDFISGHKATSVALQHQTTMLRDFKECGFQVAIEKSIFELAQHIPFLGMCIDTLHNRFVVPQDKKATLLASIESALQHAGRCRARLIARIAGQIQSMSWAFGPIATLMTRGLYHSIAKVRNMDHHVVIQQAALSELQFWLAAFDKYNGINRIWRPAGMHTIIHTDAAGLSEVSYGGWAGVIEQGNDLVVARGSFGVAESKGSSTWQELLAIEQALRSFNAKGSLSGQRILVKSDSQTACAVVAKGGSMRPAVHERALALWWYCIEHDIMLETTWVPREANKVADFYSKHSESADHMLNPAVFQELAREWGGFDIDLFASHTNHQVDRYYSWHATPDCAGVNAFSFDWGRRAWCNPPFKLIPRVLQHARACKARMCLLVPWWEGAAWWHMLRGDEFHFAAWVHGVRLLQNSADLFVLGDGTRMASAPPTWDTLALLLDFAVDMVPGVLLP</sequence>
<dbReference type="Gene3D" id="3.30.70.270">
    <property type="match status" value="1"/>
</dbReference>
<name>A0A7S0RGH3_9CHLO</name>
<dbReference type="GO" id="GO:0009007">
    <property type="term" value="F:site-specific DNA-methyltransferase (adenine-specific) activity"/>
    <property type="evidence" value="ECO:0007669"/>
    <property type="project" value="InterPro"/>
</dbReference>
<feature type="compositionally biased region" description="Polar residues" evidence="1">
    <location>
        <begin position="39"/>
        <end position="48"/>
    </location>
</feature>
<proteinExistence type="predicted"/>
<evidence type="ECO:0000313" key="3">
    <source>
        <dbReference type="EMBL" id="CAD8676497.1"/>
    </source>
</evidence>
<dbReference type="AlphaFoldDB" id="A0A7S0RGH3"/>
<feature type="compositionally biased region" description="Polar residues" evidence="1">
    <location>
        <begin position="67"/>
        <end position="89"/>
    </location>
</feature>